<dbReference type="InterPro" id="IPR043129">
    <property type="entry name" value="ATPase_NBD"/>
</dbReference>
<dbReference type="eggNOG" id="COG1940">
    <property type="taxonomic scope" value="Bacteria"/>
</dbReference>
<dbReference type="Pfam" id="PF00480">
    <property type="entry name" value="ROK"/>
    <property type="match status" value="1"/>
</dbReference>
<accession>G8QXI6</accession>
<dbReference type="RefSeq" id="WP_014270392.1">
    <property type="nucleotide sequence ID" value="NC_016633.1"/>
</dbReference>
<keyword evidence="2" id="KW-0808">Transferase</keyword>
<dbReference type="PANTHER" id="PTHR18964">
    <property type="entry name" value="ROK (REPRESSOR, ORF, KINASE) FAMILY"/>
    <property type="match status" value="1"/>
</dbReference>
<reference evidence="2 3" key="1">
    <citation type="submission" date="2011-11" db="EMBL/GenBank/DDBJ databases">
        <title>Complete sequence of Spirochaeta sp. grapes.</title>
        <authorList>
            <consortium name="US DOE Joint Genome Institute"/>
            <person name="Lucas S."/>
            <person name="Han J."/>
            <person name="Lapidus A."/>
            <person name="Cheng J.-F."/>
            <person name="Goodwin L."/>
            <person name="Pitluck S."/>
            <person name="Peters L."/>
            <person name="Ovchinnikova G."/>
            <person name="Munk A.C."/>
            <person name="Detter J.C."/>
            <person name="Han C."/>
            <person name="Tapia R."/>
            <person name="Land M."/>
            <person name="Hauser L."/>
            <person name="Kyrpides N."/>
            <person name="Ivanova N."/>
            <person name="Pagani I."/>
            <person name="Ritalahtilisa K."/>
            <person name="Loeffler F."/>
            <person name="Woyke T."/>
        </authorList>
    </citation>
    <scope>NUCLEOTIDE SEQUENCE [LARGE SCALE GENOMIC DNA]</scope>
    <source>
        <strain evidence="3">ATCC BAA-1885 / DSM 22778 / Grapes</strain>
    </source>
</reference>
<dbReference type="GO" id="GO:0016301">
    <property type="term" value="F:kinase activity"/>
    <property type="evidence" value="ECO:0007669"/>
    <property type="project" value="UniProtKB-KW"/>
</dbReference>
<dbReference type="KEGG" id="sgp:SpiGrapes_1751"/>
<dbReference type="PROSITE" id="PS01125">
    <property type="entry name" value="ROK"/>
    <property type="match status" value="1"/>
</dbReference>
<dbReference type="Proteomes" id="UP000005632">
    <property type="component" value="Chromosome"/>
</dbReference>
<dbReference type="EMBL" id="CP003155">
    <property type="protein sequence ID" value="AEV29549.1"/>
    <property type="molecule type" value="Genomic_DNA"/>
</dbReference>
<dbReference type="HOGENOM" id="CLU_036604_0_1_12"/>
<dbReference type="InterPro" id="IPR049874">
    <property type="entry name" value="ROK_cs"/>
</dbReference>
<dbReference type="InterPro" id="IPR000600">
    <property type="entry name" value="ROK"/>
</dbReference>
<gene>
    <name evidence="2" type="ordered locus">SpiGrapes_1751</name>
</gene>
<name>G8QXI6_SPHPG</name>
<organism evidence="2 3">
    <name type="scientific">Sphaerochaeta pleomorpha (strain ATCC BAA-1885 / DSM 22778 / Grapes)</name>
    <dbReference type="NCBI Taxonomy" id="158190"/>
    <lineage>
        <taxon>Bacteria</taxon>
        <taxon>Pseudomonadati</taxon>
        <taxon>Spirochaetota</taxon>
        <taxon>Spirochaetia</taxon>
        <taxon>Spirochaetales</taxon>
        <taxon>Sphaerochaetaceae</taxon>
        <taxon>Sphaerochaeta</taxon>
    </lineage>
</organism>
<keyword evidence="2" id="KW-0418">Kinase</keyword>
<evidence type="ECO:0000313" key="3">
    <source>
        <dbReference type="Proteomes" id="UP000005632"/>
    </source>
</evidence>
<proteinExistence type="inferred from homology"/>
<dbReference type="SUPFAM" id="SSF53067">
    <property type="entry name" value="Actin-like ATPase domain"/>
    <property type="match status" value="1"/>
</dbReference>
<evidence type="ECO:0000256" key="1">
    <source>
        <dbReference type="ARBA" id="ARBA00006479"/>
    </source>
</evidence>
<keyword evidence="3" id="KW-1185">Reference proteome</keyword>
<evidence type="ECO:0000313" key="2">
    <source>
        <dbReference type="EMBL" id="AEV29549.1"/>
    </source>
</evidence>
<comment type="similarity">
    <text evidence="1">Belongs to the ROK (NagC/XylR) family.</text>
</comment>
<dbReference type="Gene3D" id="3.30.420.40">
    <property type="match status" value="2"/>
</dbReference>
<sequence>MKNYLSIDIGGSKLLVGIVNDKGEILEVKKLLLVNPNQDSILHSVYSLCDMFFSRYHIDCIGVSIPGLADPVTGVWLEAVFSKVKNFPLGKLLSDRYKIEVFIENDANNCAYGEKLFGCAKLVNDFIWLTVSNGCGSGIFLNGKLFTGAGSNAGELGHIFVTNKKYKCPCGNFGCLESVAAGPGIVRRYIESSEKVISRSITAKDVADFAKAGDKNAIQVYQQTGDYLGRAIAASVNVLNVPLVVIGGGITLDSELFMDSLISSVDSHIYRTANQNLQIKITEMGYYASLIGAISNAIIQDQKPKI</sequence>
<dbReference type="PANTHER" id="PTHR18964:SF149">
    <property type="entry name" value="BIFUNCTIONAL UDP-N-ACETYLGLUCOSAMINE 2-EPIMERASE_N-ACETYLMANNOSAMINE KINASE"/>
    <property type="match status" value="1"/>
</dbReference>
<dbReference type="OrthoDB" id="369851at2"/>
<dbReference type="STRING" id="158190.SpiGrapes_1751"/>
<protein>
    <submittedName>
        <fullName evidence="2">Transcriptional regulator/sugar kinase</fullName>
    </submittedName>
</protein>
<dbReference type="AlphaFoldDB" id="G8QXI6"/>